<evidence type="ECO:0000313" key="2">
    <source>
        <dbReference type="Proteomes" id="UP000076476"/>
    </source>
</evidence>
<keyword evidence="2" id="KW-1185">Reference proteome</keyword>
<accession>A0A164AEE1</accession>
<gene>
    <name evidence="1" type="ORF">AZI98_11290</name>
</gene>
<reference evidence="1 2" key="1">
    <citation type="submission" date="2016-04" db="EMBL/GenBank/DDBJ databases">
        <title>Draft genome sequence of Aeribacillus pallidus 8m3 from petroleum reservoir.</title>
        <authorList>
            <person name="Poltaraus A.B."/>
            <person name="Nazina T.N."/>
            <person name="Tourova T.P."/>
            <person name="Malakho S.M."/>
            <person name="Korshunova A.V."/>
            <person name="Sokolova D.S."/>
        </authorList>
    </citation>
    <scope>NUCLEOTIDE SEQUENCE [LARGE SCALE GENOMIC DNA]</scope>
    <source>
        <strain evidence="1 2">8m3</strain>
    </source>
</reference>
<comment type="caution">
    <text evidence="1">The sequence shown here is derived from an EMBL/GenBank/DDBJ whole genome shotgun (WGS) entry which is preliminary data.</text>
</comment>
<protein>
    <submittedName>
        <fullName evidence="1">Uncharacterized protein</fullName>
    </submittedName>
</protein>
<evidence type="ECO:0000313" key="1">
    <source>
        <dbReference type="EMBL" id="KZN95928.1"/>
    </source>
</evidence>
<accession>A0A165XE61</accession>
<dbReference type="EMBL" id="LWBR01000034">
    <property type="protein sequence ID" value="KZN95928.1"/>
    <property type="molecule type" value="Genomic_DNA"/>
</dbReference>
<dbReference type="AlphaFoldDB" id="A0A164AEE1"/>
<dbReference type="InterPro" id="IPR009086">
    <property type="entry name" value="Bacteriocin_AS48"/>
</dbReference>
<name>A0A164AEE1_9BACI</name>
<proteinExistence type="predicted"/>
<dbReference type="Proteomes" id="UP000076476">
    <property type="component" value="Unassembled WGS sequence"/>
</dbReference>
<dbReference type="GeneID" id="301127420"/>
<dbReference type="RefSeq" id="WP_063388392.1">
    <property type="nucleotide sequence ID" value="NZ_LVHY01000076.1"/>
</dbReference>
<sequence length="61" mass="6159">MLELDLLVAYGINETTANTIAAFLDAGLGIASFLTLITGAGLTLKALQIALRAGGKKAVVA</sequence>
<dbReference type="Gene3D" id="1.20.225.10">
    <property type="entry name" value="Bacteriocin AS-48"/>
    <property type="match status" value="1"/>
</dbReference>
<organism evidence="1 2">
    <name type="scientific">Aeribacillus pallidus</name>
    <dbReference type="NCBI Taxonomy" id="33936"/>
    <lineage>
        <taxon>Bacteria</taxon>
        <taxon>Bacillati</taxon>
        <taxon>Bacillota</taxon>
        <taxon>Bacilli</taxon>
        <taxon>Bacillales</taxon>
        <taxon>Bacillaceae</taxon>
        <taxon>Aeribacillus</taxon>
    </lineage>
</organism>